<evidence type="ECO:0000313" key="2">
    <source>
        <dbReference type="EMBL" id="SDB23680.1"/>
    </source>
</evidence>
<dbReference type="Gene3D" id="3.30.565.10">
    <property type="entry name" value="Histidine kinase-like ATPase, C-terminal domain"/>
    <property type="match status" value="1"/>
</dbReference>
<dbReference type="InterPro" id="IPR036890">
    <property type="entry name" value="HATPase_C_sf"/>
</dbReference>
<protein>
    <submittedName>
        <fullName evidence="2">Signal transduction histidine kinase</fullName>
    </submittedName>
</protein>
<keyword evidence="2" id="KW-0418">Kinase</keyword>
<reference evidence="3" key="1">
    <citation type="submission" date="2016-10" db="EMBL/GenBank/DDBJ databases">
        <authorList>
            <person name="Varghese N."/>
            <person name="Submissions S."/>
        </authorList>
    </citation>
    <scope>NUCLEOTIDE SEQUENCE [LARGE SCALE GENOMIC DNA]</scope>
    <source>
        <strain evidence="3">CGMCC 1.10824</strain>
    </source>
</reference>
<evidence type="ECO:0000313" key="3">
    <source>
        <dbReference type="Proteomes" id="UP000199626"/>
    </source>
</evidence>
<dbReference type="EMBL" id="FMXN01000004">
    <property type="protein sequence ID" value="SDB23680.1"/>
    <property type="molecule type" value="Genomic_DNA"/>
</dbReference>
<dbReference type="SUPFAM" id="SSF55874">
    <property type="entry name" value="ATPase domain of HSP90 chaperone/DNA topoisomerase II/histidine kinase"/>
    <property type="match status" value="1"/>
</dbReference>
<dbReference type="AlphaFoldDB" id="A0A1G6BST1"/>
<organism evidence="2 3">
    <name type="scientific">Pseudidiomarina indica</name>
    <dbReference type="NCBI Taxonomy" id="1159017"/>
    <lineage>
        <taxon>Bacteria</taxon>
        <taxon>Pseudomonadati</taxon>
        <taxon>Pseudomonadota</taxon>
        <taxon>Gammaproteobacteria</taxon>
        <taxon>Alteromonadales</taxon>
        <taxon>Idiomarinaceae</taxon>
        <taxon>Pseudidiomarina</taxon>
    </lineage>
</organism>
<keyword evidence="1" id="KW-0472">Membrane</keyword>
<feature type="transmembrane region" description="Helical" evidence="1">
    <location>
        <begin position="33"/>
        <end position="63"/>
    </location>
</feature>
<accession>A0A1G6BST1</accession>
<keyword evidence="2" id="KW-0808">Transferase</keyword>
<dbReference type="Proteomes" id="UP000199626">
    <property type="component" value="Unassembled WGS sequence"/>
</dbReference>
<proteinExistence type="predicted"/>
<gene>
    <name evidence="2" type="ORF">SAMN02927930_00905</name>
</gene>
<dbReference type="STRING" id="1159017.SAMN02927930_00905"/>
<name>A0A1G6BST1_9GAMM</name>
<feature type="transmembrane region" description="Helical" evidence="1">
    <location>
        <begin position="7"/>
        <end position="27"/>
    </location>
</feature>
<keyword evidence="1" id="KW-0812">Transmembrane</keyword>
<sequence>MTFRDSLTTVLLLIITVVAHGVIWLHGAAENPYAVLVLVPMAAAMLLLPFHLAWCVMAAGVVGQLLQLQAPLPTMHGMDTHYRAMVYGQVFAALLLGVTLHWLRTRILKQQAALRAMHLRQHRDEQLVTIGTAAAQFSHEVATPIQTMQFMLEDARQRYPNDEDLQRVEQQIRRVHNLLMDWREVAEDVRAHRVMALPVTELVTQLRDAMLIARPDVRIDWHHEIPATDRIEADRTLLPALLSLLHNAADAAVVDSQIQVAATVQQTQTGREWQLVIRNHANHHQAAQLRELGLQLQPSQQGVGAGTFLSYATLERFGGRVRWWLDHEEIVTEVTLPVVDHD</sequence>
<evidence type="ECO:0000256" key="1">
    <source>
        <dbReference type="SAM" id="Phobius"/>
    </source>
</evidence>
<dbReference type="GO" id="GO:0016301">
    <property type="term" value="F:kinase activity"/>
    <property type="evidence" value="ECO:0007669"/>
    <property type="project" value="UniProtKB-KW"/>
</dbReference>
<feature type="transmembrane region" description="Helical" evidence="1">
    <location>
        <begin position="84"/>
        <end position="103"/>
    </location>
</feature>
<keyword evidence="3" id="KW-1185">Reference proteome</keyword>
<keyword evidence="1" id="KW-1133">Transmembrane helix</keyword>
<dbReference type="OrthoDB" id="9785252at2"/>
<dbReference type="RefSeq" id="WP_143001069.1">
    <property type="nucleotide sequence ID" value="NZ_FMXN01000004.1"/>
</dbReference>